<keyword evidence="2" id="KW-1185">Reference proteome</keyword>
<gene>
    <name evidence="1" type="ORF">YC6258_02090</name>
</gene>
<evidence type="ECO:0000313" key="1">
    <source>
        <dbReference type="EMBL" id="AJQ94132.1"/>
    </source>
</evidence>
<accession>A0A0C5VHI1</accession>
<dbReference type="AlphaFoldDB" id="A0A0C5VHI1"/>
<dbReference type="EMBL" id="CP007142">
    <property type="protein sequence ID" value="AJQ94132.1"/>
    <property type="molecule type" value="Genomic_DNA"/>
</dbReference>
<reference evidence="1 2" key="1">
    <citation type="submission" date="2014-01" db="EMBL/GenBank/DDBJ databases">
        <title>Full genme sequencing of cellulolytic bacterium Gynuella sunshinyii YC6258T gen. nov., sp. nov.</title>
        <authorList>
            <person name="Khan H."/>
            <person name="Chung E.J."/>
            <person name="Chung Y.R."/>
        </authorList>
    </citation>
    <scope>NUCLEOTIDE SEQUENCE [LARGE SCALE GENOMIC DNA]</scope>
    <source>
        <strain evidence="1 2">YC6258</strain>
    </source>
</reference>
<evidence type="ECO:0000313" key="2">
    <source>
        <dbReference type="Proteomes" id="UP000032266"/>
    </source>
</evidence>
<dbReference type="KEGG" id="gsn:YC6258_02090"/>
<name>A0A0C5VHI1_9GAMM</name>
<proteinExistence type="predicted"/>
<organism evidence="1 2">
    <name type="scientific">Gynuella sunshinyii YC6258</name>
    <dbReference type="NCBI Taxonomy" id="1445510"/>
    <lineage>
        <taxon>Bacteria</taxon>
        <taxon>Pseudomonadati</taxon>
        <taxon>Pseudomonadota</taxon>
        <taxon>Gammaproteobacteria</taxon>
        <taxon>Oceanospirillales</taxon>
        <taxon>Saccharospirillaceae</taxon>
        <taxon>Gynuella</taxon>
    </lineage>
</organism>
<dbReference type="Proteomes" id="UP000032266">
    <property type="component" value="Chromosome"/>
</dbReference>
<dbReference type="HOGENOM" id="CLU_2537839_0_0_6"/>
<protein>
    <submittedName>
        <fullName evidence="1">Uncharacterized protein</fullName>
    </submittedName>
</protein>
<sequence>MVFLGIEGKVPSTCSWYTRQFTFDSTTDAGKSMLSSLLSMIAQKQKIMIWYSPVDSSLSDSDQTSGCTPETMAKMTGLGVAGL</sequence>